<proteinExistence type="predicted"/>
<dbReference type="Proteomes" id="UP000255505">
    <property type="component" value="Plasmid III"/>
</dbReference>
<gene>
    <name evidence="1" type="ORF">CT19425_P60008</name>
</gene>
<keyword evidence="1" id="KW-0614">Plasmid</keyword>
<sequence length="91" mass="10366">MLLRHARRALGALELGRNRPDQCEQLRVGQPLPPIVRRLAGIRLSPMALQAFLERSPKHSSTTESGEATFLKDWKPTPWLFSVLRGSHARW</sequence>
<evidence type="ECO:0000313" key="2">
    <source>
        <dbReference type="Proteomes" id="UP000255505"/>
    </source>
</evidence>
<reference evidence="1 2" key="1">
    <citation type="submission" date="2018-01" db="EMBL/GenBank/DDBJ databases">
        <authorList>
            <person name="Gaut B.S."/>
            <person name="Morton B.R."/>
            <person name="Clegg M.T."/>
            <person name="Duvall M.R."/>
        </authorList>
    </citation>
    <scope>NUCLEOTIDE SEQUENCE [LARGE SCALE GENOMIC DNA]</scope>
    <source>
        <strain evidence="1">Cupriavidus taiwanensis LMG 19425</strain>
        <plasmid evidence="2">Plasmid iii</plasmid>
    </source>
</reference>
<name>A0A375ISJ6_9BURK</name>
<evidence type="ECO:0000313" key="1">
    <source>
        <dbReference type="EMBL" id="SPK77646.1"/>
    </source>
</evidence>
<geneLocation type="plasmid" evidence="1">
    <name>III</name>
</geneLocation>
<protein>
    <submittedName>
        <fullName evidence="1">Uncharacterized protein</fullName>
    </submittedName>
</protein>
<dbReference type="AlphaFoldDB" id="A0A375ISJ6"/>
<dbReference type="EMBL" id="LT991978">
    <property type="protein sequence ID" value="SPK77646.1"/>
    <property type="molecule type" value="Genomic_DNA"/>
</dbReference>
<accession>A0A375ISJ6</accession>
<organism evidence="1 2">
    <name type="scientific">Cupriavidus taiwanensis</name>
    <dbReference type="NCBI Taxonomy" id="164546"/>
    <lineage>
        <taxon>Bacteria</taxon>
        <taxon>Pseudomonadati</taxon>
        <taxon>Pseudomonadota</taxon>
        <taxon>Betaproteobacteria</taxon>
        <taxon>Burkholderiales</taxon>
        <taxon>Burkholderiaceae</taxon>
        <taxon>Cupriavidus</taxon>
    </lineage>
</organism>